<reference evidence="11 12" key="1">
    <citation type="submission" date="2018-01" db="EMBL/GenBank/DDBJ databases">
        <title>Halomonas endophytica sp. nov., isolated from storage liquid in the stems of Populus euphratica.</title>
        <authorList>
            <person name="Chen C."/>
        </authorList>
    </citation>
    <scope>NUCLEOTIDE SEQUENCE [LARGE SCALE GENOMIC DNA]</scope>
    <source>
        <strain evidence="11 12">DSM 26881</strain>
    </source>
</reference>
<dbReference type="InterPro" id="IPR007387">
    <property type="entry name" value="TRAP_DctQ"/>
</dbReference>
<comment type="subcellular location">
    <subcellularLocation>
        <location evidence="1 9">Cell inner membrane</location>
        <topology evidence="1 9">Multi-pass membrane protein</topology>
    </subcellularLocation>
</comment>
<organism evidence="11 12">
    <name type="scientific">Halomonas heilongjiangensis</name>
    <dbReference type="NCBI Taxonomy" id="1387883"/>
    <lineage>
        <taxon>Bacteria</taxon>
        <taxon>Pseudomonadati</taxon>
        <taxon>Pseudomonadota</taxon>
        <taxon>Gammaproteobacteria</taxon>
        <taxon>Oceanospirillales</taxon>
        <taxon>Halomonadaceae</taxon>
        <taxon>Halomonas</taxon>
    </lineage>
</organism>
<dbReference type="InterPro" id="IPR055348">
    <property type="entry name" value="DctQ"/>
</dbReference>
<comment type="caution">
    <text evidence="11">The sequence shown here is derived from an EMBL/GenBank/DDBJ whole genome shotgun (WGS) entry which is preliminary data.</text>
</comment>
<evidence type="ECO:0000256" key="2">
    <source>
        <dbReference type="ARBA" id="ARBA00022448"/>
    </source>
</evidence>
<dbReference type="AlphaFoldDB" id="A0A2N7TK01"/>
<feature type="transmembrane region" description="Helical" evidence="9">
    <location>
        <begin position="153"/>
        <end position="175"/>
    </location>
</feature>
<keyword evidence="5 9" id="KW-0812">Transmembrane</keyword>
<dbReference type="PANTHER" id="PTHR35011">
    <property type="entry name" value="2,3-DIKETO-L-GULONATE TRAP TRANSPORTER SMALL PERMEASE PROTEIN YIAM"/>
    <property type="match status" value="1"/>
</dbReference>
<proteinExistence type="inferred from homology"/>
<protein>
    <recommendedName>
        <fullName evidence="9">TRAP transporter small permease protein</fullName>
    </recommendedName>
</protein>
<evidence type="ECO:0000313" key="12">
    <source>
        <dbReference type="Proteomes" id="UP000235346"/>
    </source>
</evidence>
<dbReference type="GO" id="GO:0022857">
    <property type="term" value="F:transmembrane transporter activity"/>
    <property type="evidence" value="ECO:0007669"/>
    <property type="project" value="UniProtKB-UniRule"/>
</dbReference>
<comment type="subunit">
    <text evidence="9">The complex comprises the extracytoplasmic solute receptor protein and the two transmembrane proteins.</text>
</comment>
<evidence type="ECO:0000259" key="10">
    <source>
        <dbReference type="Pfam" id="PF04290"/>
    </source>
</evidence>
<gene>
    <name evidence="11" type="ORF">C1H66_14865</name>
</gene>
<comment type="similarity">
    <text evidence="8 9">Belongs to the TRAP transporter small permease family.</text>
</comment>
<dbReference type="GO" id="GO:0005886">
    <property type="term" value="C:plasma membrane"/>
    <property type="evidence" value="ECO:0007669"/>
    <property type="project" value="UniProtKB-SubCell"/>
</dbReference>
<dbReference type="GO" id="GO:0015740">
    <property type="term" value="P:C4-dicarboxylate transport"/>
    <property type="evidence" value="ECO:0007669"/>
    <property type="project" value="TreeGrafter"/>
</dbReference>
<keyword evidence="3" id="KW-1003">Cell membrane</keyword>
<evidence type="ECO:0000256" key="8">
    <source>
        <dbReference type="ARBA" id="ARBA00038436"/>
    </source>
</evidence>
<evidence type="ECO:0000256" key="4">
    <source>
        <dbReference type="ARBA" id="ARBA00022519"/>
    </source>
</evidence>
<dbReference type="EMBL" id="PNRE01000065">
    <property type="protein sequence ID" value="PMR68525.1"/>
    <property type="molecule type" value="Genomic_DNA"/>
</dbReference>
<feature type="transmembrane region" description="Helical" evidence="9">
    <location>
        <begin position="78"/>
        <end position="96"/>
    </location>
</feature>
<keyword evidence="12" id="KW-1185">Reference proteome</keyword>
<keyword evidence="6 9" id="KW-1133">Transmembrane helix</keyword>
<keyword evidence="4 9" id="KW-0997">Cell inner membrane</keyword>
<comment type="function">
    <text evidence="9">Part of the tripartite ATP-independent periplasmic (TRAP) transport system.</text>
</comment>
<dbReference type="Proteomes" id="UP000235346">
    <property type="component" value="Unassembled WGS sequence"/>
</dbReference>
<name>A0A2N7TK01_9GAMM</name>
<dbReference type="RefSeq" id="WP_102628659.1">
    <property type="nucleotide sequence ID" value="NZ_PDOH01000060.1"/>
</dbReference>
<accession>A0A2N7TK01</accession>
<evidence type="ECO:0000256" key="1">
    <source>
        <dbReference type="ARBA" id="ARBA00004429"/>
    </source>
</evidence>
<dbReference type="PANTHER" id="PTHR35011:SF2">
    <property type="entry name" value="2,3-DIKETO-L-GULONATE TRAP TRANSPORTER SMALL PERMEASE PROTEIN YIAM"/>
    <property type="match status" value="1"/>
</dbReference>
<sequence>MSTSTPPPVDPGVFFDDPNREPLELDIEARKGPAIFRWLTVIMEQLIAVILVALIVSVSANVIGRSLLNRSLPWADELARMLFIWLIFLGAAAAFARFEHIAVDFLVRKLQPRGAHLLYMLQNLIITVLMGIIVWGGYLVMSRSTGRTAILGVPWNLINVSLVLCAGFIAAVALWRAWQCVRLIRDPSSPARRGGH</sequence>
<evidence type="ECO:0000313" key="11">
    <source>
        <dbReference type="EMBL" id="PMR68525.1"/>
    </source>
</evidence>
<evidence type="ECO:0000256" key="9">
    <source>
        <dbReference type="RuleBase" id="RU369079"/>
    </source>
</evidence>
<feature type="transmembrane region" description="Helical" evidence="9">
    <location>
        <begin position="35"/>
        <end position="58"/>
    </location>
</feature>
<evidence type="ECO:0000256" key="7">
    <source>
        <dbReference type="ARBA" id="ARBA00023136"/>
    </source>
</evidence>
<evidence type="ECO:0000256" key="3">
    <source>
        <dbReference type="ARBA" id="ARBA00022475"/>
    </source>
</evidence>
<feature type="domain" description="Tripartite ATP-independent periplasmic transporters DctQ component" evidence="10">
    <location>
        <begin position="54"/>
        <end position="182"/>
    </location>
</feature>
<dbReference type="OrthoDB" id="9791324at2"/>
<keyword evidence="7 9" id="KW-0472">Membrane</keyword>
<evidence type="ECO:0000256" key="5">
    <source>
        <dbReference type="ARBA" id="ARBA00022692"/>
    </source>
</evidence>
<evidence type="ECO:0000256" key="6">
    <source>
        <dbReference type="ARBA" id="ARBA00022989"/>
    </source>
</evidence>
<dbReference type="Pfam" id="PF04290">
    <property type="entry name" value="DctQ"/>
    <property type="match status" value="1"/>
</dbReference>
<keyword evidence="2 9" id="KW-0813">Transport</keyword>
<feature type="transmembrane region" description="Helical" evidence="9">
    <location>
        <begin position="117"/>
        <end position="141"/>
    </location>
</feature>